<dbReference type="SUPFAM" id="SSF52540">
    <property type="entry name" value="P-loop containing nucleoside triphosphate hydrolases"/>
    <property type="match status" value="1"/>
</dbReference>
<dbReference type="SMART" id="SM00487">
    <property type="entry name" value="DEXDc"/>
    <property type="match status" value="1"/>
</dbReference>
<sequence length="399" mass="46704">MPSNTQNQSINQSINYNHKTINQQQAQIDSEEDELDAFYKEIDKQLGIDSSQFENQENNEYKQQNYITSEELFGKAFINIYNQDSQNQSYDEQYENGEKNKNIQNEENITNEQQDEIKDEEHDEHLRQFLEAIKKKKEDELIDNRGALMSDEEVAQEENQEIENYENQGEQKEDYLERIKREAQKKNLKQVEYKSEDLVPFRKDFYIESKEIRQITEQEVKQYRENLGDIQVKGVEVPKPIKMWTQCGLSDRVLHTLIERKKYEKPFPIQCQALPVIMSGRDTIGIAETGSGKTLAYLLPMMRHIADQRPIEEGDGPIGLILVPTRELAMQIYLEAKPFTKAHGFNIVAIYGGTGIKGQLSELKRGCEIVVANSGQINRCFNHIKWKNYQFKKRYYGNY</sequence>
<keyword evidence="6" id="KW-0175">Coiled coil</keyword>
<gene>
    <name evidence="10" type="ORF">IMG5_131890</name>
</gene>
<keyword evidence="3" id="KW-0347">Helicase</keyword>
<keyword evidence="11" id="KW-1185">Reference proteome</keyword>
<dbReference type="PROSITE" id="PS51195">
    <property type="entry name" value="Q_MOTIF"/>
    <property type="match status" value="1"/>
</dbReference>
<dbReference type="Pfam" id="PF00270">
    <property type="entry name" value="DEAD"/>
    <property type="match status" value="1"/>
</dbReference>
<dbReference type="InterPro" id="IPR011545">
    <property type="entry name" value="DEAD/DEAH_box_helicase_dom"/>
</dbReference>
<dbReference type="PROSITE" id="PS51192">
    <property type="entry name" value="HELICASE_ATP_BIND_1"/>
    <property type="match status" value="1"/>
</dbReference>
<evidence type="ECO:0000256" key="6">
    <source>
        <dbReference type="SAM" id="Coils"/>
    </source>
</evidence>
<evidence type="ECO:0000313" key="10">
    <source>
        <dbReference type="EMBL" id="EGR30445.1"/>
    </source>
</evidence>
<keyword evidence="2" id="KW-0378">Hydrolase</keyword>
<dbReference type="RefSeq" id="XP_004032032.1">
    <property type="nucleotide sequence ID" value="XM_004031984.1"/>
</dbReference>
<dbReference type="GO" id="GO:0016787">
    <property type="term" value="F:hydrolase activity"/>
    <property type="evidence" value="ECO:0007669"/>
    <property type="project" value="UniProtKB-KW"/>
</dbReference>
<dbReference type="InterPro" id="IPR027417">
    <property type="entry name" value="P-loop_NTPase"/>
</dbReference>
<dbReference type="GeneID" id="14906557"/>
<evidence type="ECO:0000256" key="7">
    <source>
        <dbReference type="SAM" id="MobiDB-lite"/>
    </source>
</evidence>
<dbReference type="InterPro" id="IPR014001">
    <property type="entry name" value="Helicase_ATP-bd"/>
</dbReference>
<feature type="domain" description="DEAD-box RNA helicase Q" evidence="9">
    <location>
        <begin position="242"/>
        <end position="271"/>
    </location>
</feature>
<dbReference type="eggNOG" id="KOG0334">
    <property type="taxonomic scope" value="Eukaryota"/>
</dbReference>
<dbReference type="EMBL" id="GL983993">
    <property type="protein sequence ID" value="EGR30445.1"/>
    <property type="molecule type" value="Genomic_DNA"/>
</dbReference>
<dbReference type="GO" id="GO:0003724">
    <property type="term" value="F:RNA helicase activity"/>
    <property type="evidence" value="ECO:0007669"/>
    <property type="project" value="InterPro"/>
</dbReference>
<feature type="region of interest" description="Disordered" evidence="7">
    <location>
        <begin position="88"/>
        <end position="108"/>
    </location>
</feature>
<dbReference type="PANTHER" id="PTHR47958">
    <property type="entry name" value="ATP-DEPENDENT RNA HELICASE DBP3"/>
    <property type="match status" value="1"/>
</dbReference>
<evidence type="ECO:0000259" key="9">
    <source>
        <dbReference type="PROSITE" id="PS51195"/>
    </source>
</evidence>
<dbReference type="GO" id="GO:0003676">
    <property type="term" value="F:nucleic acid binding"/>
    <property type="evidence" value="ECO:0007669"/>
    <property type="project" value="InterPro"/>
</dbReference>
<dbReference type="OrthoDB" id="196131at2759"/>
<reference evidence="10 11" key="1">
    <citation type="submission" date="2011-07" db="EMBL/GenBank/DDBJ databases">
        <authorList>
            <person name="Coyne R."/>
            <person name="Brami D."/>
            <person name="Johnson J."/>
            <person name="Hostetler J."/>
            <person name="Hannick L."/>
            <person name="Clark T."/>
            <person name="Cassidy-Hanley D."/>
            <person name="Inman J."/>
        </authorList>
    </citation>
    <scope>NUCLEOTIDE SEQUENCE [LARGE SCALE GENOMIC DNA]</scope>
    <source>
        <strain evidence="10 11">G5</strain>
    </source>
</reference>
<name>G0QWG2_ICHMU</name>
<evidence type="ECO:0000256" key="1">
    <source>
        <dbReference type="ARBA" id="ARBA00022741"/>
    </source>
</evidence>
<dbReference type="STRING" id="857967.G0QWG2"/>
<dbReference type="GO" id="GO:0005524">
    <property type="term" value="F:ATP binding"/>
    <property type="evidence" value="ECO:0007669"/>
    <property type="project" value="UniProtKB-KW"/>
</dbReference>
<dbReference type="InterPro" id="IPR014014">
    <property type="entry name" value="RNA_helicase_DEAD_Q_motif"/>
</dbReference>
<evidence type="ECO:0000256" key="2">
    <source>
        <dbReference type="ARBA" id="ARBA00022801"/>
    </source>
</evidence>
<evidence type="ECO:0000313" key="11">
    <source>
        <dbReference type="Proteomes" id="UP000008983"/>
    </source>
</evidence>
<dbReference type="Gene3D" id="3.40.50.300">
    <property type="entry name" value="P-loop containing nucleotide triphosphate hydrolases"/>
    <property type="match status" value="1"/>
</dbReference>
<evidence type="ECO:0000256" key="4">
    <source>
        <dbReference type="ARBA" id="ARBA00022840"/>
    </source>
</evidence>
<feature type="short sequence motif" description="Q motif" evidence="5">
    <location>
        <begin position="242"/>
        <end position="271"/>
    </location>
</feature>
<evidence type="ECO:0000256" key="5">
    <source>
        <dbReference type="PROSITE-ProRule" id="PRU00552"/>
    </source>
</evidence>
<organism evidence="10 11">
    <name type="scientific">Ichthyophthirius multifiliis</name>
    <name type="common">White spot disease agent</name>
    <name type="synonym">Ich</name>
    <dbReference type="NCBI Taxonomy" id="5932"/>
    <lineage>
        <taxon>Eukaryota</taxon>
        <taxon>Sar</taxon>
        <taxon>Alveolata</taxon>
        <taxon>Ciliophora</taxon>
        <taxon>Intramacronucleata</taxon>
        <taxon>Oligohymenophorea</taxon>
        <taxon>Hymenostomatida</taxon>
        <taxon>Ophryoglenina</taxon>
        <taxon>Ichthyophthirius</taxon>
    </lineage>
</organism>
<evidence type="ECO:0008006" key="12">
    <source>
        <dbReference type="Google" id="ProtNLM"/>
    </source>
</evidence>
<dbReference type="Proteomes" id="UP000008983">
    <property type="component" value="Unassembled WGS sequence"/>
</dbReference>
<evidence type="ECO:0000259" key="8">
    <source>
        <dbReference type="PROSITE" id="PS51192"/>
    </source>
</evidence>
<protein>
    <recommendedName>
        <fullName evidence="12">P-loop containing nucleoside triphosphate hydrolase</fullName>
    </recommendedName>
</protein>
<dbReference type="InParanoid" id="G0QWG2"/>
<feature type="domain" description="Helicase ATP-binding" evidence="8">
    <location>
        <begin position="274"/>
        <end position="399"/>
    </location>
</feature>
<keyword evidence="4" id="KW-0067">ATP-binding</keyword>
<evidence type="ECO:0000256" key="3">
    <source>
        <dbReference type="ARBA" id="ARBA00022806"/>
    </source>
</evidence>
<accession>G0QWG2</accession>
<dbReference type="AlphaFoldDB" id="G0QWG2"/>
<feature type="coiled-coil region" evidence="6">
    <location>
        <begin position="148"/>
        <end position="233"/>
    </location>
</feature>
<keyword evidence="1" id="KW-0547">Nucleotide-binding</keyword>
<proteinExistence type="predicted"/>